<evidence type="ECO:0000256" key="4">
    <source>
        <dbReference type="ARBA" id="ARBA00012640"/>
    </source>
</evidence>
<comment type="catalytic activity">
    <reaction evidence="13">
        <text>O-phospho-D-serine + H2O = D-serine + phosphate</text>
        <dbReference type="Rhea" id="RHEA:24873"/>
        <dbReference type="ChEBI" id="CHEBI:15377"/>
        <dbReference type="ChEBI" id="CHEBI:35247"/>
        <dbReference type="ChEBI" id="CHEBI:43474"/>
        <dbReference type="ChEBI" id="CHEBI:58680"/>
        <dbReference type="EC" id="3.1.3.3"/>
    </reaction>
</comment>
<keyword evidence="10" id="KW-0718">Serine biosynthesis</keyword>
<dbReference type="EC" id="3.1.3.3" evidence="4"/>
<evidence type="ECO:0000256" key="10">
    <source>
        <dbReference type="ARBA" id="ARBA00023299"/>
    </source>
</evidence>
<keyword evidence="8 14" id="KW-0378">Hydrolase</keyword>
<dbReference type="Gene3D" id="3.40.50.1000">
    <property type="entry name" value="HAD superfamily/HAD-like"/>
    <property type="match status" value="1"/>
</dbReference>
<dbReference type="SUPFAM" id="SSF56784">
    <property type="entry name" value="HAD-like"/>
    <property type="match status" value="1"/>
</dbReference>
<dbReference type="Pfam" id="PF12710">
    <property type="entry name" value="HAD"/>
    <property type="match status" value="1"/>
</dbReference>
<evidence type="ECO:0000256" key="6">
    <source>
        <dbReference type="ARBA" id="ARBA00022605"/>
    </source>
</evidence>
<comment type="pathway">
    <text evidence="2">Amino-acid biosynthesis; L-serine biosynthesis; L-serine from 3-phospho-D-glycerate: step 3/3.</text>
</comment>
<dbReference type="EMBL" id="QOQK01000003">
    <property type="protein sequence ID" value="RCL85305.1"/>
    <property type="molecule type" value="Genomic_DNA"/>
</dbReference>
<reference evidence="14 15" key="1">
    <citation type="journal article" date="2018" name="Microbiome">
        <title>Fine metagenomic profile of the Mediterranean stratified and mixed water columns revealed by assembly and recruitment.</title>
        <authorList>
            <person name="Haro-Moreno J.M."/>
            <person name="Lopez-Perez M."/>
            <person name="De La Torre J.R."/>
            <person name="Picazo A."/>
            <person name="Camacho A."/>
            <person name="Rodriguez-Valera F."/>
        </authorList>
    </citation>
    <scope>NUCLEOTIDE SEQUENCE [LARGE SCALE GENOMIC DNA]</scope>
    <source>
        <strain evidence="14">MED-G50</strain>
    </source>
</reference>
<sequence>MNETPYYLVLTCNPAFPILTNELVESISLHLGVQKDSVTCLNEGIAHEIAIDILASDTTNKLTALRENFSDLSVDFNLVPSEGRRKKLLIADMESTIIEQECLDELADRLNLRNKISDITSRAMRGEIEFEPALRERVALLAGLPATSLQDVHDDVTLMPGAATLLATLKQHNVFCGLVSGGFSFFADKIADRLNFDACHCNQLEIEDEHLTGKVIDPILGREAKAARLKNWCNEKDLPVSETLAVGDGSNDLDMLKLSGMGVAFRAKPLVSDAATFRIDYGDLTALLYLQGYQANHILFKS</sequence>
<dbReference type="InterPro" id="IPR023214">
    <property type="entry name" value="HAD_sf"/>
</dbReference>
<dbReference type="GO" id="GO:0005737">
    <property type="term" value="C:cytoplasm"/>
    <property type="evidence" value="ECO:0007669"/>
    <property type="project" value="TreeGrafter"/>
</dbReference>
<evidence type="ECO:0000256" key="8">
    <source>
        <dbReference type="ARBA" id="ARBA00022801"/>
    </source>
</evidence>
<dbReference type="CDD" id="cd07500">
    <property type="entry name" value="HAD_PSP"/>
    <property type="match status" value="1"/>
</dbReference>
<dbReference type="PANTHER" id="PTHR43344:SF2">
    <property type="entry name" value="PHOSPHOSERINE PHOSPHATASE"/>
    <property type="match status" value="1"/>
</dbReference>
<accession>A0A368EMR8</accession>
<dbReference type="SFLD" id="SFLDF00029">
    <property type="entry name" value="phosphoserine_phosphatase"/>
    <property type="match status" value="1"/>
</dbReference>
<keyword evidence="9" id="KW-0460">Magnesium</keyword>
<gene>
    <name evidence="14" type="primary">serB</name>
    <name evidence="14" type="ORF">DBW64_01400</name>
</gene>
<dbReference type="InterPro" id="IPR036412">
    <property type="entry name" value="HAD-like_sf"/>
</dbReference>
<evidence type="ECO:0000256" key="9">
    <source>
        <dbReference type="ARBA" id="ARBA00022842"/>
    </source>
</evidence>
<dbReference type="UniPathway" id="UPA00135">
    <property type="reaction ID" value="UER00198"/>
</dbReference>
<evidence type="ECO:0000256" key="12">
    <source>
        <dbReference type="ARBA" id="ARBA00048138"/>
    </source>
</evidence>
<protein>
    <recommendedName>
        <fullName evidence="5">Phosphoserine phosphatase</fullName>
        <ecNumber evidence="4">3.1.3.3</ecNumber>
    </recommendedName>
    <alternativeName>
        <fullName evidence="11">O-phosphoserine phosphohydrolase</fullName>
    </alternativeName>
</protein>
<proteinExistence type="inferred from homology"/>
<evidence type="ECO:0000256" key="11">
    <source>
        <dbReference type="ARBA" id="ARBA00031693"/>
    </source>
</evidence>
<comment type="caution">
    <text evidence="14">The sequence shown here is derived from an EMBL/GenBank/DDBJ whole genome shotgun (WGS) entry which is preliminary data.</text>
</comment>
<dbReference type="GO" id="GO:0006564">
    <property type="term" value="P:L-serine biosynthetic process"/>
    <property type="evidence" value="ECO:0007669"/>
    <property type="project" value="UniProtKB-KW"/>
</dbReference>
<evidence type="ECO:0000256" key="1">
    <source>
        <dbReference type="ARBA" id="ARBA00001946"/>
    </source>
</evidence>
<dbReference type="GO" id="GO:0036424">
    <property type="term" value="F:L-phosphoserine phosphatase activity"/>
    <property type="evidence" value="ECO:0007669"/>
    <property type="project" value="InterPro"/>
</dbReference>
<dbReference type="InterPro" id="IPR004469">
    <property type="entry name" value="PSP"/>
</dbReference>
<dbReference type="Proteomes" id="UP000252289">
    <property type="component" value="Unassembled WGS sequence"/>
</dbReference>
<evidence type="ECO:0000256" key="5">
    <source>
        <dbReference type="ARBA" id="ARBA00015196"/>
    </source>
</evidence>
<evidence type="ECO:0000256" key="2">
    <source>
        <dbReference type="ARBA" id="ARBA00005135"/>
    </source>
</evidence>
<dbReference type="SFLD" id="SFLDG01137">
    <property type="entry name" value="C1.6.1:_Phosphoserine_Phosphat"/>
    <property type="match status" value="1"/>
</dbReference>
<evidence type="ECO:0000313" key="15">
    <source>
        <dbReference type="Proteomes" id="UP000252289"/>
    </source>
</evidence>
<comment type="cofactor">
    <cofactor evidence="1">
        <name>Mg(2+)</name>
        <dbReference type="ChEBI" id="CHEBI:18420"/>
    </cofactor>
</comment>
<dbReference type="SFLD" id="SFLDG01136">
    <property type="entry name" value="C1.6:_Phosphoserine_Phosphatas"/>
    <property type="match status" value="1"/>
</dbReference>
<comment type="similarity">
    <text evidence="3">Belongs to the HAD-like hydrolase superfamily. SerB family.</text>
</comment>
<dbReference type="NCBIfam" id="TIGR01488">
    <property type="entry name" value="HAD-SF-IB"/>
    <property type="match status" value="1"/>
</dbReference>
<evidence type="ECO:0000313" key="14">
    <source>
        <dbReference type="EMBL" id="RCL85305.1"/>
    </source>
</evidence>
<dbReference type="InterPro" id="IPR050582">
    <property type="entry name" value="HAD-like_SerB"/>
</dbReference>
<dbReference type="SFLD" id="SFLDS00003">
    <property type="entry name" value="Haloacid_Dehalogenase"/>
    <property type="match status" value="1"/>
</dbReference>
<evidence type="ECO:0000256" key="13">
    <source>
        <dbReference type="ARBA" id="ARBA00048523"/>
    </source>
</evidence>
<evidence type="ECO:0000256" key="7">
    <source>
        <dbReference type="ARBA" id="ARBA00022723"/>
    </source>
</evidence>
<comment type="catalytic activity">
    <reaction evidence="12">
        <text>O-phospho-L-serine + H2O = L-serine + phosphate</text>
        <dbReference type="Rhea" id="RHEA:21208"/>
        <dbReference type="ChEBI" id="CHEBI:15377"/>
        <dbReference type="ChEBI" id="CHEBI:33384"/>
        <dbReference type="ChEBI" id="CHEBI:43474"/>
        <dbReference type="ChEBI" id="CHEBI:57524"/>
        <dbReference type="EC" id="3.1.3.3"/>
    </reaction>
</comment>
<evidence type="ECO:0000256" key="3">
    <source>
        <dbReference type="ARBA" id="ARBA00009184"/>
    </source>
</evidence>
<keyword evidence="7" id="KW-0479">Metal-binding</keyword>
<dbReference type="NCBIfam" id="TIGR00338">
    <property type="entry name" value="serB"/>
    <property type="match status" value="1"/>
</dbReference>
<name>A0A368EMR8_9PROT</name>
<dbReference type="GO" id="GO:0000287">
    <property type="term" value="F:magnesium ion binding"/>
    <property type="evidence" value="ECO:0007669"/>
    <property type="project" value="TreeGrafter"/>
</dbReference>
<dbReference type="AlphaFoldDB" id="A0A368EMR8"/>
<organism evidence="14 15">
    <name type="scientific">PS1 clade bacterium</name>
    <dbReference type="NCBI Taxonomy" id="2175152"/>
    <lineage>
        <taxon>Bacteria</taxon>
        <taxon>Pseudomonadati</taxon>
        <taxon>Pseudomonadota</taxon>
        <taxon>Alphaproteobacteria</taxon>
        <taxon>PS1 clade</taxon>
    </lineage>
</organism>
<keyword evidence="6" id="KW-0028">Amino-acid biosynthesis</keyword>
<dbReference type="PANTHER" id="PTHR43344">
    <property type="entry name" value="PHOSPHOSERINE PHOSPHATASE"/>
    <property type="match status" value="1"/>
</dbReference>